<dbReference type="NCBIfam" id="NF011667">
    <property type="entry name" value="PRK15086.1-3"/>
    <property type="match status" value="1"/>
</dbReference>
<feature type="transmembrane region" description="Helical" evidence="1">
    <location>
        <begin position="329"/>
        <end position="349"/>
    </location>
</feature>
<evidence type="ECO:0000313" key="3">
    <source>
        <dbReference type="Proteomes" id="UP001230005"/>
    </source>
</evidence>
<organism evidence="2 3">
    <name type="scientific">Evansella vedderi</name>
    <dbReference type="NCBI Taxonomy" id="38282"/>
    <lineage>
        <taxon>Bacteria</taxon>
        <taxon>Bacillati</taxon>
        <taxon>Bacillota</taxon>
        <taxon>Bacilli</taxon>
        <taxon>Bacillales</taxon>
        <taxon>Bacillaceae</taxon>
        <taxon>Evansella</taxon>
    </lineage>
</organism>
<feature type="transmembrane region" description="Helical" evidence="1">
    <location>
        <begin position="305"/>
        <end position="323"/>
    </location>
</feature>
<keyword evidence="1" id="KW-0812">Transmembrane</keyword>
<sequence length="358" mass="37892">MNEVVIWILVIFMCIGAIDKIYGNKFGYGRAFEEGFMAMGPIALAMIGIISISPVLADLLRPIVTPLFTFLGADPAMFPGILLAIDMGGYSLATELAQSEMAGQFSGIIIATLIGPTFVFTVPVALGLINKEDKAIFAKGILIGLIPIPVGAFVGGWFAGFPAVFILLQLIPLVLFSTFIIIGLIFYTDKMIKGFTIVGKGVVALITVGLAISIVETLTGFSIIKGLTPLSEGVYIVGIIAITLAGAFPLVHFLKNVLTGILPPLAKKFDTSEMTFIGLITSLAHSIPMFKLLHQMDEKGKLMNIAFAVSGAFVLGGHLGFTASVEPDLIFPMMLGKLAAGVLSVWLAYTLGKKVSGS</sequence>
<feature type="transmembrane region" description="Helical" evidence="1">
    <location>
        <begin position="135"/>
        <end position="158"/>
    </location>
</feature>
<feature type="transmembrane region" description="Helical" evidence="1">
    <location>
        <begin position="105"/>
        <end position="129"/>
    </location>
</feature>
<protein>
    <submittedName>
        <fullName evidence="2">Ethanolamine transporter</fullName>
    </submittedName>
</protein>
<dbReference type="EMBL" id="JAUSUG010000025">
    <property type="protein sequence ID" value="MDQ0257255.1"/>
    <property type="molecule type" value="Genomic_DNA"/>
</dbReference>
<dbReference type="RefSeq" id="WP_370876055.1">
    <property type="nucleotide sequence ID" value="NZ_JAUSUG010000025.1"/>
</dbReference>
<dbReference type="PANTHER" id="PTHR40089">
    <property type="entry name" value="ETHANOLAMINE UTILIZATION PROTEIN EUTH"/>
    <property type="match status" value="1"/>
</dbReference>
<evidence type="ECO:0000256" key="1">
    <source>
        <dbReference type="SAM" id="Phobius"/>
    </source>
</evidence>
<dbReference type="Proteomes" id="UP001230005">
    <property type="component" value="Unassembled WGS sequence"/>
</dbReference>
<dbReference type="Pfam" id="PF04346">
    <property type="entry name" value="EutH"/>
    <property type="match status" value="1"/>
</dbReference>
<reference evidence="2 3" key="1">
    <citation type="submission" date="2023-07" db="EMBL/GenBank/DDBJ databases">
        <title>Genomic Encyclopedia of Type Strains, Phase IV (KMG-IV): sequencing the most valuable type-strain genomes for metagenomic binning, comparative biology and taxonomic classification.</title>
        <authorList>
            <person name="Goeker M."/>
        </authorList>
    </citation>
    <scope>NUCLEOTIDE SEQUENCE [LARGE SCALE GENOMIC DNA]</scope>
    <source>
        <strain evidence="2 3">DSM 9768</strain>
    </source>
</reference>
<evidence type="ECO:0000313" key="2">
    <source>
        <dbReference type="EMBL" id="MDQ0257255.1"/>
    </source>
</evidence>
<keyword evidence="1" id="KW-0472">Membrane</keyword>
<keyword evidence="1" id="KW-1133">Transmembrane helix</keyword>
<accession>A0ABU0A201</accession>
<keyword evidence="3" id="KW-1185">Reference proteome</keyword>
<feature type="transmembrane region" description="Helical" evidence="1">
    <location>
        <begin position="233"/>
        <end position="254"/>
    </location>
</feature>
<feature type="transmembrane region" description="Helical" evidence="1">
    <location>
        <begin position="6"/>
        <end position="23"/>
    </location>
</feature>
<gene>
    <name evidence="2" type="ORF">J2S74_004713</name>
</gene>
<dbReference type="InterPro" id="IPR007441">
    <property type="entry name" value="EutH"/>
</dbReference>
<feature type="transmembrane region" description="Helical" evidence="1">
    <location>
        <begin position="165"/>
        <end position="187"/>
    </location>
</feature>
<proteinExistence type="predicted"/>
<name>A0ABU0A201_9BACI</name>
<feature type="transmembrane region" description="Helical" evidence="1">
    <location>
        <begin position="202"/>
        <end position="221"/>
    </location>
</feature>
<dbReference type="PIRSF" id="PIRSF019466">
    <property type="entry name" value="EutH"/>
    <property type="match status" value="1"/>
</dbReference>
<dbReference type="PANTHER" id="PTHR40089:SF1">
    <property type="entry name" value="ETHANOLAMINE PERMEASE EUTH-RELATED"/>
    <property type="match status" value="1"/>
</dbReference>
<feature type="transmembrane region" description="Helical" evidence="1">
    <location>
        <begin position="35"/>
        <end position="56"/>
    </location>
</feature>
<comment type="caution">
    <text evidence="2">The sequence shown here is derived from an EMBL/GenBank/DDBJ whole genome shotgun (WGS) entry which is preliminary data.</text>
</comment>